<keyword evidence="2" id="KW-1185">Reference proteome</keyword>
<gene>
    <name evidence="1" type="ORF">HPB50_020609</name>
</gene>
<evidence type="ECO:0000313" key="2">
    <source>
        <dbReference type="Proteomes" id="UP000821845"/>
    </source>
</evidence>
<sequence length="370" mass="38688">MLYTTVLTFAALAIAVHGRPSARTFGSPQHPEHFHDTHNSNAFSGVEHGTVNHGHEVPAGADSSVSILVCQVVKVPVGQSGAQPAHAVPAAAGTGSPSVVSSSQEALSNLNTRVRTAVERIVNPVVTALQNASLWLNRTSQLHLNQSHNHALHHQHQSQHAGHVNHAHAAHNHQQHQHHMHGGQVDQQAAHEQVSIHPAHGHQKPQAAPNQALPMTVVSVPVLVPAVHAGSIAFVNLSSVADVPSLHFSGLGQNNATLSAAVAPVNVTSQPASTPVHGNLVGRSGDLPTAPATDTTVTLPSYASTPTMASNIITIWFRSGHLDNVTETSSTLQPTTSPHLGVSTAEPLVDTPTTQLLYTEDSEPPVTVGL</sequence>
<evidence type="ECO:0000313" key="1">
    <source>
        <dbReference type="EMBL" id="KAH6928876.1"/>
    </source>
</evidence>
<dbReference type="Proteomes" id="UP000821845">
    <property type="component" value="Chromosome 6"/>
</dbReference>
<dbReference type="EMBL" id="CM023486">
    <property type="protein sequence ID" value="KAH6928876.1"/>
    <property type="molecule type" value="Genomic_DNA"/>
</dbReference>
<proteinExistence type="predicted"/>
<name>A0ACB7S1M7_HYAAI</name>
<comment type="caution">
    <text evidence="1">The sequence shown here is derived from an EMBL/GenBank/DDBJ whole genome shotgun (WGS) entry which is preliminary data.</text>
</comment>
<protein>
    <submittedName>
        <fullName evidence="1">Uncharacterized protein</fullName>
    </submittedName>
</protein>
<reference evidence="1" key="1">
    <citation type="submission" date="2020-05" db="EMBL/GenBank/DDBJ databases">
        <title>Large-scale comparative analyses of tick genomes elucidate their genetic diversity and vector capacities.</title>
        <authorList>
            <person name="Jia N."/>
            <person name="Wang J."/>
            <person name="Shi W."/>
            <person name="Du L."/>
            <person name="Sun Y."/>
            <person name="Zhan W."/>
            <person name="Jiang J."/>
            <person name="Wang Q."/>
            <person name="Zhang B."/>
            <person name="Ji P."/>
            <person name="Sakyi L.B."/>
            <person name="Cui X."/>
            <person name="Yuan T."/>
            <person name="Jiang B."/>
            <person name="Yang W."/>
            <person name="Lam T.T.-Y."/>
            <person name="Chang Q."/>
            <person name="Ding S."/>
            <person name="Wang X."/>
            <person name="Zhu J."/>
            <person name="Ruan X."/>
            <person name="Zhao L."/>
            <person name="Wei J."/>
            <person name="Que T."/>
            <person name="Du C."/>
            <person name="Cheng J."/>
            <person name="Dai P."/>
            <person name="Han X."/>
            <person name="Huang E."/>
            <person name="Gao Y."/>
            <person name="Liu J."/>
            <person name="Shao H."/>
            <person name="Ye R."/>
            <person name="Li L."/>
            <person name="Wei W."/>
            <person name="Wang X."/>
            <person name="Wang C."/>
            <person name="Yang T."/>
            <person name="Huo Q."/>
            <person name="Li W."/>
            <person name="Guo W."/>
            <person name="Chen H."/>
            <person name="Zhou L."/>
            <person name="Ni X."/>
            <person name="Tian J."/>
            <person name="Zhou Y."/>
            <person name="Sheng Y."/>
            <person name="Liu T."/>
            <person name="Pan Y."/>
            <person name="Xia L."/>
            <person name="Li J."/>
            <person name="Zhao F."/>
            <person name="Cao W."/>
        </authorList>
    </citation>
    <scope>NUCLEOTIDE SEQUENCE</scope>
    <source>
        <strain evidence="1">Hyas-2018</strain>
    </source>
</reference>
<accession>A0ACB7S1M7</accession>
<organism evidence="1 2">
    <name type="scientific">Hyalomma asiaticum</name>
    <name type="common">Tick</name>
    <dbReference type="NCBI Taxonomy" id="266040"/>
    <lineage>
        <taxon>Eukaryota</taxon>
        <taxon>Metazoa</taxon>
        <taxon>Ecdysozoa</taxon>
        <taxon>Arthropoda</taxon>
        <taxon>Chelicerata</taxon>
        <taxon>Arachnida</taxon>
        <taxon>Acari</taxon>
        <taxon>Parasitiformes</taxon>
        <taxon>Ixodida</taxon>
        <taxon>Ixodoidea</taxon>
        <taxon>Ixodidae</taxon>
        <taxon>Hyalomminae</taxon>
        <taxon>Hyalomma</taxon>
    </lineage>
</organism>